<keyword evidence="1" id="KW-1133">Transmembrane helix</keyword>
<dbReference type="AlphaFoldDB" id="A0A0A1MRR0"/>
<dbReference type="EMBL" id="CDGG01000001">
    <property type="protein sequence ID" value="CEI81701.1"/>
    <property type="molecule type" value="Genomic_DNA"/>
</dbReference>
<dbReference type="RefSeq" id="WP_052484944.1">
    <property type="nucleotide sequence ID" value="NZ_CAXOIH010000030.1"/>
</dbReference>
<dbReference type="Proteomes" id="UP000040453">
    <property type="component" value="Unassembled WGS sequence"/>
</dbReference>
<feature type="transmembrane region" description="Helical" evidence="1">
    <location>
        <begin position="133"/>
        <end position="154"/>
    </location>
</feature>
<protein>
    <submittedName>
        <fullName evidence="3">Tripartite tricarboxylate transporter TctB family protein</fullName>
    </submittedName>
</protein>
<gene>
    <name evidence="3" type="ORF">BN997_01539</name>
</gene>
<evidence type="ECO:0000313" key="4">
    <source>
        <dbReference type="Proteomes" id="UP000040453"/>
    </source>
</evidence>
<feature type="domain" description="DUF1468" evidence="2">
    <location>
        <begin position="13"/>
        <end position="157"/>
    </location>
</feature>
<feature type="transmembrane region" description="Helical" evidence="1">
    <location>
        <begin position="7"/>
        <end position="24"/>
    </location>
</feature>
<evidence type="ECO:0000256" key="1">
    <source>
        <dbReference type="SAM" id="Phobius"/>
    </source>
</evidence>
<accession>A0A0A1MRR0</accession>
<feature type="transmembrane region" description="Helical" evidence="1">
    <location>
        <begin position="85"/>
        <end position="104"/>
    </location>
</feature>
<name>A0A0A1MRR0_9BACI</name>
<dbReference type="OrthoDB" id="5873457at2"/>
<keyword evidence="1" id="KW-0472">Membrane</keyword>
<proteinExistence type="predicted"/>
<feature type="transmembrane region" description="Helical" evidence="1">
    <location>
        <begin position="110"/>
        <end position="126"/>
    </location>
</feature>
<evidence type="ECO:0000313" key="3">
    <source>
        <dbReference type="EMBL" id="CEI81701.1"/>
    </source>
</evidence>
<reference evidence="3 4" key="1">
    <citation type="submission" date="2014-11" db="EMBL/GenBank/DDBJ databases">
        <authorList>
            <person name="Urmite Genomes Urmite Genomes"/>
        </authorList>
    </citation>
    <scope>NUCLEOTIDE SEQUENCE [LARGE SCALE GENOMIC DNA]</scope>
    <source>
        <strain evidence="3 4">Oc5</strain>
    </source>
</reference>
<keyword evidence="1" id="KW-0812">Transmembrane</keyword>
<keyword evidence="4" id="KW-1185">Reference proteome</keyword>
<feature type="transmembrane region" description="Helical" evidence="1">
    <location>
        <begin position="44"/>
        <end position="65"/>
    </location>
</feature>
<dbReference type="InterPro" id="IPR009936">
    <property type="entry name" value="DUF1468"/>
</dbReference>
<dbReference type="STRING" id="545501.BN997_01539"/>
<sequence length="171" mass="19275">MNQAKKDYIFYSIVMIFAIFFLASTPQIQSTNQSFIIGPATWPYILLILMIFLGLYGIVSTLIKAKVMKSEELIAKEEAAPVKKIFHLSIPVVSLLVVIIYVLLLNVIGFIFSTVLFLYGITLLLGTKKQLTAILFSIITMVVFVILFSVLLQIPLPRGIGVFRELSLFFY</sequence>
<organism evidence="3 4">
    <name type="scientific">Oceanobacillus oncorhynchi</name>
    <dbReference type="NCBI Taxonomy" id="545501"/>
    <lineage>
        <taxon>Bacteria</taxon>
        <taxon>Bacillati</taxon>
        <taxon>Bacillota</taxon>
        <taxon>Bacilli</taxon>
        <taxon>Bacillales</taxon>
        <taxon>Bacillaceae</taxon>
        <taxon>Oceanobacillus</taxon>
    </lineage>
</organism>
<dbReference type="Pfam" id="PF07331">
    <property type="entry name" value="TctB"/>
    <property type="match status" value="1"/>
</dbReference>
<evidence type="ECO:0000259" key="2">
    <source>
        <dbReference type="Pfam" id="PF07331"/>
    </source>
</evidence>